<sequence>MIFASKKENTYQYFVDLIDQNIHLFGEAVREKLELAEHEKLTDDEFVECYVDGMSRMVGQIYENAGETLRADAKCYARFCDAIEHPERYGFRFQNKNITIGKVYLCYMLGKTRKRAPKADCIKLERYAVQLIGKECLECGIVQ</sequence>
<dbReference type="EMBL" id="CYYA01000001">
    <property type="protein sequence ID" value="CUM73638.1"/>
    <property type="molecule type" value="Genomic_DNA"/>
</dbReference>
<reference evidence="1 2" key="1">
    <citation type="submission" date="2015-09" db="EMBL/GenBank/DDBJ databases">
        <authorList>
            <consortium name="Pathogen Informatics"/>
        </authorList>
    </citation>
    <scope>NUCLEOTIDE SEQUENCE [LARGE SCALE GENOMIC DNA]</scope>
    <source>
        <strain evidence="1 2">2789STDY5608891</strain>
    </source>
</reference>
<dbReference type="RefSeq" id="WP_055288978.1">
    <property type="nucleotide sequence ID" value="NZ_CP173382.1"/>
</dbReference>
<protein>
    <submittedName>
        <fullName evidence="1">Uncharacterized protein</fullName>
    </submittedName>
</protein>
<evidence type="ECO:0000313" key="2">
    <source>
        <dbReference type="Proteomes" id="UP000095492"/>
    </source>
</evidence>
<evidence type="ECO:0000313" key="1">
    <source>
        <dbReference type="EMBL" id="CUM73638.1"/>
    </source>
</evidence>
<gene>
    <name evidence="1" type="ORF">ERS852448_00250</name>
</gene>
<accession>A0A173R8A8</accession>
<dbReference type="Proteomes" id="UP000095492">
    <property type="component" value="Unassembled WGS sequence"/>
</dbReference>
<dbReference type="OrthoDB" id="9859795at2"/>
<name>A0A173R8A8_EUBRA</name>
<dbReference type="AlphaFoldDB" id="A0A173R8A8"/>
<dbReference type="GeneID" id="97390400"/>
<organism evidence="1 2">
    <name type="scientific">Eubacterium ramulus</name>
    <dbReference type="NCBI Taxonomy" id="39490"/>
    <lineage>
        <taxon>Bacteria</taxon>
        <taxon>Bacillati</taxon>
        <taxon>Bacillota</taxon>
        <taxon>Clostridia</taxon>
        <taxon>Eubacteriales</taxon>
        <taxon>Eubacteriaceae</taxon>
        <taxon>Eubacterium</taxon>
    </lineage>
</organism>
<proteinExistence type="predicted"/>
<dbReference type="STRING" id="39490.ERS852448_00250"/>